<dbReference type="InterPro" id="IPR020084">
    <property type="entry name" value="NUDIX_hydrolase_CS"/>
</dbReference>
<dbReference type="AlphaFoldDB" id="A0A4S4ARK4"/>
<dbReference type="InterPro" id="IPR015797">
    <property type="entry name" value="NUDIX_hydrolase-like_dom_sf"/>
</dbReference>
<dbReference type="PANTHER" id="PTHR43046">
    <property type="entry name" value="GDP-MANNOSE MANNOSYL HYDROLASE"/>
    <property type="match status" value="1"/>
</dbReference>
<evidence type="ECO:0000259" key="3">
    <source>
        <dbReference type="PROSITE" id="PS51462"/>
    </source>
</evidence>
<dbReference type="PROSITE" id="PS00893">
    <property type="entry name" value="NUDIX_BOX"/>
    <property type="match status" value="1"/>
</dbReference>
<evidence type="ECO:0000313" key="4">
    <source>
        <dbReference type="EMBL" id="THF61794.1"/>
    </source>
</evidence>
<accession>A0A4S4ARK4</accession>
<keyword evidence="5" id="KW-1185">Reference proteome</keyword>
<dbReference type="Gene3D" id="3.90.79.10">
    <property type="entry name" value="Nucleoside Triphosphate Pyrophosphohydrolase"/>
    <property type="match status" value="1"/>
</dbReference>
<dbReference type="SUPFAM" id="SSF55811">
    <property type="entry name" value="Nudix"/>
    <property type="match status" value="1"/>
</dbReference>
<comment type="cofactor">
    <cofactor evidence="1">
        <name>Mg(2+)</name>
        <dbReference type="ChEBI" id="CHEBI:18420"/>
    </cofactor>
</comment>
<name>A0A4S4ARK4_9RHOO</name>
<dbReference type="Proteomes" id="UP000308430">
    <property type="component" value="Unassembled WGS sequence"/>
</dbReference>
<dbReference type="Pfam" id="PF00293">
    <property type="entry name" value="NUDIX"/>
    <property type="match status" value="1"/>
</dbReference>
<protein>
    <submittedName>
        <fullName evidence="4">NUDIX domain-containing protein</fullName>
    </submittedName>
</protein>
<dbReference type="PANTHER" id="PTHR43046:SF2">
    <property type="entry name" value="8-OXO-DGTP DIPHOSPHATASE-RELATED"/>
    <property type="match status" value="1"/>
</dbReference>
<evidence type="ECO:0000256" key="1">
    <source>
        <dbReference type="ARBA" id="ARBA00001946"/>
    </source>
</evidence>
<evidence type="ECO:0000313" key="5">
    <source>
        <dbReference type="Proteomes" id="UP000308430"/>
    </source>
</evidence>
<dbReference type="InterPro" id="IPR000086">
    <property type="entry name" value="NUDIX_hydrolase_dom"/>
</dbReference>
<gene>
    <name evidence="4" type="ORF">E6C76_19220</name>
</gene>
<dbReference type="GO" id="GO:0016787">
    <property type="term" value="F:hydrolase activity"/>
    <property type="evidence" value="ECO:0007669"/>
    <property type="project" value="UniProtKB-KW"/>
</dbReference>
<dbReference type="PROSITE" id="PS51462">
    <property type="entry name" value="NUDIX"/>
    <property type="match status" value="1"/>
</dbReference>
<comment type="caution">
    <text evidence="4">The sequence shown here is derived from an EMBL/GenBank/DDBJ whole genome shotgun (WGS) entry which is preliminary data.</text>
</comment>
<sequence length="132" mass="14323">MNPDKVFHIAVAVITRSDGQALLVRKRGTRAFMQPGGKLEAGEQAADALCRELAEELGLAVEPAELAYLGRYVEAAANEPGYSVVAETFRLVTDAPVAADAEIEEVRWVDPRAADHLVLAPLTRNHFLALCR</sequence>
<dbReference type="OrthoDB" id="5511555at2"/>
<feature type="domain" description="Nudix hydrolase" evidence="3">
    <location>
        <begin position="4"/>
        <end position="132"/>
    </location>
</feature>
<evidence type="ECO:0000256" key="2">
    <source>
        <dbReference type="ARBA" id="ARBA00022801"/>
    </source>
</evidence>
<proteinExistence type="predicted"/>
<dbReference type="EMBL" id="SSOC01000008">
    <property type="protein sequence ID" value="THF61794.1"/>
    <property type="molecule type" value="Genomic_DNA"/>
</dbReference>
<keyword evidence="2" id="KW-0378">Hydrolase</keyword>
<organism evidence="4 5">
    <name type="scientific">Pseudothauera nasutitermitis</name>
    <dbReference type="NCBI Taxonomy" id="2565930"/>
    <lineage>
        <taxon>Bacteria</taxon>
        <taxon>Pseudomonadati</taxon>
        <taxon>Pseudomonadota</taxon>
        <taxon>Betaproteobacteria</taxon>
        <taxon>Rhodocyclales</taxon>
        <taxon>Zoogloeaceae</taxon>
        <taxon>Pseudothauera</taxon>
    </lineage>
</organism>
<dbReference type="CDD" id="cd04690">
    <property type="entry name" value="NUDIX_Hydrolase"/>
    <property type="match status" value="1"/>
</dbReference>
<dbReference type="RefSeq" id="WP_136349879.1">
    <property type="nucleotide sequence ID" value="NZ_SSOC01000008.1"/>
</dbReference>
<reference evidence="4 5" key="1">
    <citation type="submission" date="2019-04" db="EMBL/GenBank/DDBJ databases">
        <title>Azoarcus nasutitermitis sp. nov. isolated from termite nest.</title>
        <authorList>
            <person name="Lin S.-Y."/>
            <person name="Hameed A."/>
            <person name="Hsu Y.-H."/>
            <person name="Young C.-C."/>
        </authorList>
    </citation>
    <scope>NUCLEOTIDE SEQUENCE [LARGE SCALE GENOMIC DNA]</scope>
    <source>
        <strain evidence="4 5">CC-YHH838</strain>
    </source>
</reference>